<dbReference type="InterPro" id="IPR006016">
    <property type="entry name" value="UspA"/>
</dbReference>
<keyword evidence="5" id="KW-1185">Reference proteome</keyword>
<evidence type="ECO:0000256" key="1">
    <source>
        <dbReference type="ARBA" id="ARBA00008791"/>
    </source>
</evidence>
<gene>
    <name evidence="4" type="ORF">H9630_12135</name>
</gene>
<protein>
    <recommendedName>
        <fullName evidence="2">Universal stress protein</fullName>
    </recommendedName>
</protein>
<feature type="domain" description="UspA" evidence="3">
    <location>
        <begin position="5"/>
        <end position="144"/>
    </location>
</feature>
<dbReference type="PANTHER" id="PTHR46268">
    <property type="entry name" value="STRESS RESPONSE PROTEIN NHAX"/>
    <property type="match status" value="1"/>
</dbReference>
<dbReference type="Proteomes" id="UP000658980">
    <property type="component" value="Unassembled WGS sequence"/>
</dbReference>
<keyword evidence="2" id="KW-0963">Cytoplasm</keyword>
<dbReference type="SUPFAM" id="SSF52402">
    <property type="entry name" value="Adenine nucleotide alpha hydrolases-like"/>
    <property type="match status" value="1"/>
</dbReference>
<dbReference type="EMBL" id="JACSPU010000004">
    <property type="protein sequence ID" value="MBD8015567.1"/>
    <property type="molecule type" value="Genomic_DNA"/>
</dbReference>
<reference evidence="4 5" key="1">
    <citation type="submission" date="2020-08" db="EMBL/GenBank/DDBJ databases">
        <title>A Genomic Blueprint of the Chicken Gut Microbiome.</title>
        <authorList>
            <person name="Gilroy R."/>
            <person name="Ravi A."/>
            <person name="Getino M."/>
            <person name="Pursley I."/>
            <person name="Horton D.L."/>
            <person name="Alikhan N.-F."/>
            <person name="Baker D."/>
            <person name="Gharbi K."/>
            <person name="Hall N."/>
            <person name="Watson M."/>
            <person name="Adriaenssens E.M."/>
            <person name="Foster-Nyarko E."/>
            <person name="Jarju S."/>
            <person name="Secka A."/>
            <person name="Antonio M."/>
            <person name="Oren A."/>
            <person name="Chaudhuri R."/>
            <person name="La Ragione R.M."/>
            <person name="Hildebrand F."/>
            <person name="Pallen M.J."/>
        </authorList>
    </citation>
    <scope>NUCLEOTIDE SEQUENCE [LARGE SCALE GENOMIC DNA]</scope>
    <source>
        <strain evidence="4 5">Sa1BUA13</strain>
    </source>
</reference>
<dbReference type="Pfam" id="PF00582">
    <property type="entry name" value="Usp"/>
    <property type="match status" value="1"/>
</dbReference>
<evidence type="ECO:0000256" key="2">
    <source>
        <dbReference type="PIRNR" id="PIRNR006276"/>
    </source>
</evidence>
<dbReference type="InterPro" id="IPR014729">
    <property type="entry name" value="Rossmann-like_a/b/a_fold"/>
</dbReference>
<evidence type="ECO:0000259" key="3">
    <source>
        <dbReference type="Pfam" id="PF00582"/>
    </source>
</evidence>
<dbReference type="CDD" id="cd00293">
    <property type="entry name" value="USP-like"/>
    <property type="match status" value="1"/>
</dbReference>
<proteinExistence type="inferred from homology"/>
<comment type="caution">
    <text evidence="4">The sequence shown here is derived from an EMBL/GenBank/DDBJ whole genome shotgun (WGS) entry which is preliminary data.</text>
</comment>
<dbReference type="PRINTS" id="PR01438">
    <property type="entry name" value="UNVRSLSTRESS"/>
</dbReference>
<dbReference type="PIRSF" id="PIRSF006276">
    <property type="entry name" value="UspA"/>
    <property type="match status" value="1"/>
</dbReference>
<comment type="similarity">
    <text evidence="1 2">Belongs to the universal stress protein A family.</text>
</comment>
<dbReference type="Gene3D" id="3.40.50.620">
    <property type="entry name" value="HUPs"/>
    <property type="match status" value="1"/>
</dbReference>
<comment type="subcellular location">
    <subcellularLocation>
        <location evidence="2">Cytoplasm</location>
    </subcellularLocation>
</comment>
<evidence type="ECO:0000313" key="5">
    <source>
        <dbReference type="Proteomes" id="UP000658980"/>
    </source>
</evidence>
<dbReference type="RefSeq" id="WP_191715752.1">
    <property type="nucleotide sequence ID" value="NZ_JACSPU010000004.1"/>
</dbReference>
<accession>A0ABR8WF22</accession>
<dbReference type="PANTHER" id="PTHR46268:SF6">
    <property type="entry name" value="UNIVERSAL STRESS PROTEIN UP12"/>
    <property type="match status" value="1"/>
</dbReference>
<evidence type="ECO:0000313" key="4">
    <source>
        <dbReference type="EMBL" id="MBD8015567.1"/>
    </source>
</evidence>
<sequence>MTLEYNNVLAAVDGSHEAELAFKKSIELAKRHNAVLHLLHVVDTRAYTTMTKHVPDIDDEIFEDGKELLSKYKKEAEAAGIPEVNVYITPGSPKKVISRDYANRLDADLIVCGAQGLNAFEHYLMGSVSQHIVSSSPCDVLVVRGNKRSK</sequence>
<dbReference type="InterPro" id="IPR006015">
    <property type="entry name" value="Universal_stress_UspA"/>
</dbReference>
<organism evidence="4 5">
    <name type="scientific">Planococcus wigleyi</name>
    <dbReference type="NCBI Taxonomy" id="2762216"/>
    <lineage>
        <taxon>Bacteria</taxon>
        <taxon>Bacillati</taxon>
        <taxon>Bacillota</taxon>
        <taxon>Bacilli</taxon>
        <taxon>Bacillales</taxon>
        <taxon>Caryophanaceae</taxon>
        <taxon>Planococcus</taxon>
    </lineage>
</organism>
<name>A0ABR8WF22_9BACL</name>